<protein>
    <submittedName>
        <fullName evidence="2">Uncharacterized protein</fullName>
    </submittedName>
</protein>
<evidence type="ECO:0000313" key="2">
    <source>
        <dbReference type="EMBL" id="CAJ1396660.1"/>
    </source>
</evidence>
<feature type="region of interest" description="Disordered" evidence="1">
    <location>
        <begin position="232"/>
        <end position="260"/>
    </location>
</feature>
<feature type="region of interest" description="Disordered" evidence="1">
    <location>
        <begin position="364"/>
        <end position="462"/>
    </location>
</feature>
<accession>A0AA36J186</accession>
<feature type="compositionally biased region" description="Low complexity" evidence="1">
    <location>
        <begin position="52"/>
        <end position="69"/>
    </location>
</feature>
<dbReference type="EMBL" id="CAUJNA010003239">
    <property type="protein sequence ID" value="CAJ1396660.1"/>
    <property type="molecule type" value="Genomic_DNA"/>
</dbReference>
<evidence type="ECO:0000313" key="3">
    <source>
        <dbReference type="Proteomes" id="UP001178507"/>
    </source>
</evidence>
<feature type="region of interest" description="Disordered" evidence="1">
    <location>
        <begin position="118"/>
        <end position="179"/>
    </location>
</feature>
<keyword evidence="3" id="KW-1185">Reference proteome</keyword>
<reference evidence="2" key="1">
    <citation type="submission" date="2023-08" db="EMBL/GenBank/DDBJ databases">
        <authorList>
            <person name="Chen Y."/>
            <person name="Shah S."/>
            <person name="Dougan E. K."/>
            <person name="Thang M."/>
            <person name="Chan C."/>
        </authorList>
    </citation>
    <scope>NUCLEOTIDE SEQUENCE</scope>
</reference>
<dbReference type="Proteomes" id="UP001178507">
    <property type="component" value="Unassembled WGS sequence"/>
</dbReference>
<organism evidence="2 3">
    <name type="scientific">Effrenium voratum</name>
    <dbReference type="NCBI Taxonomy" id="2562239"/>
    <lineage>
        <taxon>Eukaryota</taxon>
        <taxon>Sar</taxon>
        <taxon>Alveolata</taxon>
        <taxon>Dinophyceae</taxon>
        <taxon>Suessiales</taxon>
        <taxon>Symbiodiniaceae</taxon>
        <taxon>Effrenium</taxon>
    </lineage>
</organism>
<name>A0AA36J186_9DINO</name>
<feature type="region of interest" description="Disordered" evidence="1">
    <location>
        <begin position="52"/>
        <end position="89"/>
    </location>
</feature>
<evidence type="ECO:0000256" key="1">
    <source>
        <dbReference type="SAM" id="MobiDB-lite"/>
    </source>
</evidence>
<comment type="caution">
    <text evidence="2">The sequence shown here is derived from an EMBL/GenBank/DDBJ whole genome shotgun (WGS) entry which is preliminary data.</text>
</comment>
<feature type="compositionally biased region" description="Basic and acidic residues" evidence="1">
    <location>
        <begin position="70"/>
        <end position="85"/>
    </location>
</feature>
<feature type="compositionally biased region" description="Pro residues" evidence="1">
    <location>
        <begin position="235"/>
        <end position="244"/>
    </location>
</feature>
<proteinExistence type="predicted"/>
<feature type="compositionally biased region" description="Polar residues" evidence="1">
    <location>
        <begin position="364"/>
        <end position="375"/>
    </location>
</feature>
<sequence>MGVLRGRQRIASRCPDKAVLQIWCSKDGRARSRGYDSRYDFRGDFRGGFRGGARSDPCGLRRSASASFARPRDQRDPQEQRRKYDSASSLYGTPERFVGSFQKADAMLESRLTERLREQSFSSIDTRRPAARALGGGPGPERRSPWTEGARSHPGSQIYGFASTPGSRRPLVSATSSPYLPSSYSVAGDDVERLKMYSDLFEEVIERDRVFGSLLRKVKSAYDSMLQSKAMAPMPSVPPMPAPDTGPGSLGRYSESTREGPETWELYQENRALKDLVERLHMELEQAVKREQRWRSKASKLKGKVSDLYGTPAGWEQRGSMTGYPPEAWAFEAMPERRPSFQASRREPGVEAYDAALNQGGFFSLSSISPQSQLHPQEPDAGHGHVHLHSARSDESGILPQRPDRRIVRRPASVPKLDLAKTQQLEEEEYEARRDDDQYADQDGGYLVQDDGSDGDRPPSER</sequence>
<gene>
    <name evidence="2" type="ORF">EVOR1521_LOCUS20853</name>
</gene>
<dbReference type="AlphaFoldDB" id="A0AA36J186"/>